<dbReference type="Proteomes" id="UP000092503">
    <property type="component" value="Unassembled WGS sequence"/>
</dbReference>
<proteinExistence type="predicted"/>
<dbReference type="AlphaFoldDB" id="A0A1C3NQG8"/>
<keyword evidence="1" id="KW-0732">Signal</keyword>
<evidence type="ECO:0008006" key="4">
    <source>
        <dbReference type="Google" id="ProtNLM"/>
    </source>
</evidence>
<dbReference type="EMBL" id="FLTX01000059">
    <property type="protein sequence ID" value="SBV52650.1"/>
    <property type="molecule type" value="Genomic_DNA"/>
</dbReference>
<organism evidence="2 3">
    <name type="scientific">Xanthomonas bromi</name>
    <dbReference type="NCBI Taxonomy" id="56449"/>
    <lineage>
        <taxon>Bacteria</taxon>
        <taxon>Pseudomonadati</taxon>
        <taxon>Pseudomonadota</taxon>
        <taxon>Gammaproteobacteria</taxon>
        <taxon>Lysobacterales</taxon>
        <taxon>Lysobacteraceae</taxon>
        <taxon>Xanthomonas</taxon>
    </lineage>
</organism>
<gene>
    <name evidence="2" type="ORF">XBLMG947_3447</name>
</gene>
<reference evidence="2 3" key="1">
    <citation type="submission" date="2016-06" db="EMBL/GenBank/DDBJ databases">
        <authorList>
            <person name="Kjaerup R.B."/>
            <person name="Dalgaard T.S."/>
            <person name="Juul-Madsen H.R."/>
        </authorList>
    </citation>
    <scope>NUCLEOTIDE SEQUENCE [LARGE SCALE GENOMIC DNA]</scope>
    <source>
        <strain evidence="2">LMG947</strain>
    </source>
</reference>
<accession>A0A1C3NQG8</accession>
<feature type="signal peptide" evidence="1">
    <location>
        <begin position="1"/>
        <end position="26"/>
    </location>
</feature>
<sequence>MKMTAINRSRISLLAMTIGVAGPGFAQQCASTSAQLAFSEFPVGTTITTQYQGKGFNFPASPAAQIVSDSSNPTSPVLSGTPKFQGPIVAELVDPSNPATKLTATSLSFQAGYFDQVASTVVEFRDINGAVLSTARNQSTGIVTFTAPAGTHSFQIADAGGDQNGFAIDNLQFSAQSGSALRISIPTKDAEFQLDQQNQTRSKDISFTAAGSAATGTVNWTAELEYDTSTPRSMPGLTSTFTTNGTATHKLYYQSRGGRLKVAASTSAAQACPVEYVYILGSQIPNDTITTRLVSLYTGGSTPRLYTGIATQESNYHQFTQITKYGHAGLWPTESYDGGSHVGLMQVATSGSTITGSQGVFNAWSWIENTASADTLFREKMRIAARLYLRMRTAAPGIRELTGVELESMAVTLYGPGAASGLENQYYRAVNTGGSWNWVVNTQNNPTGVNYTNEVRSKIQ</sequence>
<name>A0A1C3NQG8_9XANT</name>
<evidence type="ECO:0000256" key="1">
    <source>
        <dbReference type="SAM" id="SignalP"/>
    </source>
</evidence>
<feature type="chain" id="PRO_5008679396" description="Transglycosylase SLT domain-containing protein" evidence="1">
    <location>
        <begin position="27"/>
        <end position="460"/>
    </location>
</feature>
<evidence type="ECO:0000313" key="3">
    <source>
        <dbReference type="Proteomes" id="UP000092503"/>
    </source>
</evidence>
<evidence type="ECO:0000313" key="2">
    <source>
        <dbReference type="EMBL" id="SBV52650.1"/>
    </source>
</evidence>
<protein>
    <recommendedName>
        <fullName evidence="4">Transglycosylase SLT domain-containing protein</fullName>
    </recommendedName>
</protein>